<dbReference type="GO" id="GO:0017136">
    <property type="term" value="F:histone deacetylase activity, NAD-dependent"/>
    <property type="evidence" value="ECO:0007669"/>
    <property type="project" value="TreeGrafter"/>
</dbReference>
<evidence type="ECO:0000313" key="7">
    <source>
        <dbReference type="Proteomes" id="UP000036908"/>
    </source>
</evidence>
<comment type="catalytic activity">
    <reaction evidence="3">
        <text>N(6)-succinyl-L-lysyl-[protein] + NAD(+) + H2O = 2''-O-succinyl-ADP-D-ribose + nicotinamide + L-lysyl-[protein]</text>
        <dbReference type="Rhea" id="RHEA:47668"/>
        <dbReference type="Rhea" id="RHEA-COMP:9752"/>
        <dbReference type="Rhea" id="RHEA-COMP:11877"/>
        <dbReference type="ChEBI" id="CHEBI:15377"/>
        <dbReference type="ChEBI" id="CHEBI:17154"/>
        <dbReference type="ChEBI" id="CHEBI:29969"/>
        <dbReference type="ChEBI" id="CHEBI:57540"/>
        <dbReference type="ChEBI" id="CHEBI:87830"/>
        <dbReference type="ChEBI" id="CHEBI:87832"/>
    </reaction>
</comment>
<organism evidence="6 7">
    <name type="scientific">Roseivirga seohaensis subsp. aquiponti</name>
    <dbReference type="NCBI Taxonomy" id="1566026"/>
    <lineage>
        <taxon>Bacteria</taxon>
        <taxon>Pseudomonadati</taxon>
        <taxon>Bacteroidota</taxon>
        <taxon>Cytophagia</taxon>
        <taxon>Cytophagales</taxon>
        <taxon>Roseivirgaceae</taxon>
        <taxon>Roseivirga</taxon>
    </lineage>
</organism>
<dbReference type="Gene3D" id="3.30.1600.10">
    <property type="entry name" value="SIR2/SIRT2 'Small Domain"/>
    <property type="match status" value="1"/>
</dbReference>
<dbReference type="Proteomes" id="UP000036908">
    <property type="component" value="Unassembled WGS sequence"/>
</dbReference>
<comment type="caution">
    <text evidence="6">The sequence shown here is derived from an EMBL/GenBank/DDBJ whole genome shotgun (WGS) entry which is preliminary data.</text>
</comment>
<dbReference type="CDD" id="cd01412">
    <property type="entry name" value="SIRT5_Af1_CobB"/>
    <property type="match status" value="1"/>
</dbReference>
<proteinExistence type="inferred from homology"/>
<dbReference type="InterPro" id="IPR026590">
    <property type="entry name" value="Ssirtuin_cat_dom"/>
</dbReference>
<dbReference type="RefSeq" id="WP_053222586.1">
    <property type="nucleotide sequence ID" value="NZ_JSVA01000006.1"/>
</dbReference>
<dbReference type="EC" id="2.3.1.286" evidence="3"/>
<sequence length="230" mass="26011">MKKLVVLSGAGISAESGLKTFRDADGLWEGHSVTEVATPEAWRKNPELVLEFYNQRRKQALETKPNRAHEILKELEAHFEVSIITQNVDNFHEQAGSSQVIHLHGQLFQSRSEKNDSLIYEMDHWELKLGDLCEKGHQLRPNIVWFGEAVPMMDVAAEITEQADILVIVGTSLVVYPAASLVHYVGNHAPVFIVDPHQPEISRRSNRHFIQEKATTGMALLKEILLKDYV</sequence>
<evidence type="ECO:0000256" key="4">
    <source>
        <dbReference type="PROSITE-ProRule" id="PRU00236"/>
    </source>
</evidence>
<dbReference type="InterPro" id="IPR050134">
    <property type="entry name" value="NAD-dep_sirtuin_deacylases"/>
</dbReference>
<comment type="catalytic activity">
    <reaction evidence="3">
        <text>N(6)-acetyl-L-lysyl-[protein] + NAD(+) + H2O = 2''-O-acetyl-ADP-D-ribose + nicotinamide + L-lysyl-[protein]</text>
        <dbReference type="Rhea" id="RHEA:43636"/>
        <dbReference type="Rhea" id="RHEA-COMP:9752"/>
        <dbReference type="Rhea" id="RHEA-COMP:10731"/>
        <dbReference type="ChEBI" id="CHEBI:15377"/>
        <dbReference type="ChEBI" id="CHEBI:17154"/>
        <dbReference type="ChEBI" id="CHEBI:29969"/>
        <dbReference type="ChEBI" id="CHEBI:57540"/>
        <dbReference type="ChEBI" id="CHEBI:61930"/>
        <dbReference type="ChEBI" id="CHEBI:83767"/>
        <dbReference type="EC" id="2.3.1.286"/>
    </reaction>
</comment>
<feature type="domain" description="Deacetylase sirtuin-type" evidence="5">
    <location>
        <begin position="1"/>
        <end position="228"/>
    </location>
</feature>
<evidence type="ECO:0000259" key="5">
    <source>
        <dbReference type="PROSITE" id="PS50305"/>
    </source>
</evidence>
<dbReference type="Gene3D" id="3.40.50.1220">
    <property type="entry name" value="TPP-binding domain"/>
    <property type="match status" value="1"/>
</dbReference>
<dbReference type="InterPro" id="IPR003000">
    <property type="entry name" value="Sirtuin"/>
</dbReference>
<dbReference type="HAMAP" id="MF_01121">
    <property type="entry name" value="Sirtuin_ClassIII"/>
    <property type="match status" value="1"/>
</dbReference>
<feature type="binding site" evidence="3">
    <location>
        <begin position="86"/>
        <end position="89"/>
    </location>
    <ligand>
        <name>NAD(+)</name>
        <dbReference type="ChEBI" id="CHEBI:57540"/>
    </ligand>
</feature>
<dbReference type="SUPFAM" id="SSF52467">
    <property type="entry name" value="DHS-like NAD/FAD-binding domain"/>
    <property type="match status" value="1"/>
</dbReference>
<evidence type="ECO:0000313" key="6">
    <source>
        <dbReference type="EMBL" id="KOF03640.1"/>
    </source>
</evidence>
<feature type="binding site" evidence="3">
    <location>
        <position position="53"/>
    </location>
    <ligand>
        <name>substrate</name>
    </ligand>
</feature>
<feature type="binding site" evidence="3">
    <location>
        <position position="56"/>
    </location>
    <ligand>
        <name>substrate</name>
    </ligand>
</feature>
<comment type="function">
    <text evidence="3">NAD-dependent lysine deacetylase and desuccinylase that specifically removes acetyl and succinyl groups on target proteins. Modulates the activities of several proteins which are inactive in their acylated form.</text>
</comment>
<comment type="caution">
    <text evidence="3 4">Lacks conserved residue(s) required for the propagation of feature annotation.</text>
</comment>
<gene>
    <name evidence="3" type="primary">cobB</name>
    <name evidence="6" type="ORF">OB69_04900</name>
</gene>
<comment type="similarity">
    <text evidence="3">Belongs to the sirtuin family. Class III subfamily.</text>
</comment>
<dbReference type="PANTHER" id="PTHR11085:SF4">
    <property type="entry name" value="NAD-DEPENDENT PROTEIN DEACYLASE"/>
    <property type="match status" value="1"/>
</dbReference>
<dbReference type="Pfam" id="PF02146">
    <property type="entry name" value="SIR2"/>
    <property type="match status" value="1"/>
</dbReference>
<reference evidence="7" key="1">
    <citation type="submission" date="2014-11" db="EMBL/GenBank/DDBJ databases">
        <title>Genome sequencing of Roseivirga sp. D-25.</title>
        <authorList>
            <person name="Selvaratnam C."/>
            <person name="Thevarajoo S."/>
            <person name="Goh K.M."/>
            <person name="Eee R."/>
            <person name="Chan K.-G."/>
            <person name="Chong C.S."/>
        </authorList>
    </citation>
    <scope>NUCLEOTIDE SEQUENCE [LARGE SCALE GENOMIC DNA]</scope>
    <source>
        <strain evidence="7">D-25</strain>
    </source>
</reference>
<evidence type="ECO:0000256" key="2">
    <source>
        <dbReference type="ARBA" id="ARBA00023027"/>
    </source>
</evidence>
<dbReference type="OrthoDB" id="9800582at2"/>
<dbReference type="EMBL" id="JSVA01000006">
    <property type="protein sequence ID" value="KOF03640.1"/>
    <property type="molecule type" value="Genomic_DNA"/>
</dbReference>
<feature type="binding site" evidence="3">
    <location>
        <position position="214"/>
    </location>
    <ligand>
        <name>NAD(+)</name>
        <dbReference type="ChEBI" id="CHEBI:57540"/>
    </ligand>
</feature>
<protein>
    <recommendedName>
        <fullName evidence="3">NAD-dependent protein deacylase</fullName>
        <ecNumber evidence="3">2.3.1.286</ecNumber>
    </recommendedName>
    <alternativeName>
        <fullName evidence="3">Regulatory protein SIR2 homolog</fullName>
    </alternativeName>
</protein>
<evidence type="ECO:0000256" key="1">
    <source>
        <dbReference type="ARBA" id="ARBA00022679"/>
    </source>
</evidence>
<evidence type="ECO:0000256" key="3">
    <source>
        <dbReference type="HAMAP-Rule" id="MF_01121"/>
    </source>
</evidence>
<feature type="binding site" evidence="3">
    <location>
        <begin position="170"/>
        <end position="172"/>
    </location>
    <ligand>
        <name>NAD(+)</name>
        <dbReference type="ChEBI" id="CHEBI:57540"/>
    </ligand>
</feature>
<dbReference type="PROSITE" id="PS50305">
    <property type="entry name" value="SIRTUIN"/>
    <property type="match status" value="1"/>
</dbReference>
<dbReference type="PATRIC" id="fig|1566026.4.peg.2803"/>
<dbReference type="GO" id="GO:0036055">
    <property type="term" value="F:protein-succinyllysine desuccinylase activity"/>
    <property type="evidence" value="ECO:0007669"/>
    <property type="project" value="UniProtKB-UniRule"/>
</dbReference>
<dbReference type="InterPro" id="IPR026591">
    <property type="entry name" value="Sirtuin_cat_small_dom_sf"/>
</dbReference>
<keyword evidence="2 3" id="KW-0520">NAD</keyword>
<keyword evidence="3" id="KW-0963">Cytoplasm</keyword>
<keyword evidence="7" id="KW-1185">Reference proteome</keyword>
<comment type="subcellular location">
    <subcellularLocation>
        <location evidence="3">Cytoplasm</location>
    </subcellularLocation>
</comment>
<dbReference type="AlphaFoldDB" id="A0A0L8AN44"/>
<name>A0A0L8AN44_9BACT</name>
<dbReference type="InterPro" id="IPR027546">
    <property type="entry name" value="Sirtuin_class_III"/>
</dbReference>
<comment type="domain">
    <text evidence="3">2 residues (Tyr-53 and Arg-56) present in a large hydrophobic pocket are probably involved in substrate specificity. They are important for desuccinylation activity, but dispensable for deacetylation activity.</text>
</comment>
<dbReference type="GO" id="GO:0005737">
    <property type="term" value="C:cytoplasm"/>
    <property type="evidence" value="ECO:0007669"/>
    <property type="project" value="UniProtKB-SubCell"/>
</dbReference>
<dbReference type="PANTHER" id="PTHR11085">
    <property type="entry name" value="NAD-DEPENDENT PROTEIN DEACYLASE SIRTUIN-5, MITOCHONDRIAL-RELATED"/>
    <property type="match status" value="1"/>
</dbReference>
<accession>A0A0L8AN44</accession>
<feature type="binding site" evidence="3">
    <location>
        <begin position="9"/>
        <end position="28"/>
    </location>
    <ligand>
        <name>NAD(+)</name>
        <dbReference type="ChEBI" id="CHEBI:57540"/>
    </ligand>
</feature>
<dbReference type="GO" id="GO:0036054">
    <property type="term" value="F:protein-malonyllysine demalonylase activity"/>
    <property type="evidence" value="ECO:0007669"/>
    <property type="project" value="InterPro"/>
</dbReference>
<keyword evidence="1" id="KW-0808">Transferase</keyword>
<dbReference type="GO" id="GO:0070403">
    <property type="term" value="F:NAD+ binding"/>
    <property type="evidence" value="ECO:0007669"/>
    <property type="project" value="UniProtKB-UniRule"/>
</dbReference>
<feature type="active site" description="Proton acceptor" evidence="3">
    <location>
        <position position="104"/>
    </location>
</feature>
<dbReference type="InterPro" id="IPR029035">
    <property type="entry name" value="DHS-like_NAD/FAD-binding_dom"/>
</dbReference>